<dbReference type="GO" id="GO:0046983">
    <property type="term" value="F:protein dimerization activity"/>
    <property type="evidence" value="ECO:0007669"/>
    <property type="project" value="InterPro"/>
</dbReference>
<dbReference type="GO" id="GO:0016020">
    <property type="term" value="C:membrane"/>
    <property type="evidence" value="ECO:0007669"/>
    <property type="project" value="InterPro"/>
</dbReference>
<evidence type="ECO:0000256" key="6">
    <source>
        <dbReference type="SAM" id="Phobius"/>
    </source>
</evidence>
<keyword evidence="6" id="KW-0812">Transmembrane</keyword>
<dbReference type="EMBL" id="LQXV01000386">
    <property type="protein sequence ID" value="KXU04376.1"/>
    <property type="molecule type" value="Genomic_DNA"/>
</dbReference>
<sequence length="363" mass="42420">MMLKRIRGIHPLFYMPLAFLAFPVLGVFFFDYPTWTLGITFLFLLSYLFLTHFEENILTNLCWIFMLLYVVYMTIYVDGGMMWFTFYFNSLLVFRFQDNYTSFRFLAYDLAMLFMIIAGVSLADDLSSQVMIFLVPVVNYGILVYWMDDRKNEIQRKAIMEKNRTINLLLADNERNRIGRDLHDTLGHVFAAMTLKTELALKQLEKEKYDLVKKELEELNQTSRSSMHDVRNIVNNLKFRTVSEEIEHLNEFFAMTDIDYQLQNDLNVEAMAPLMQSSIGMILRELSNNVIKHSQAQTCRIHLFEKQEKLVMTITDDGVGFDDLTGNELKSIRDRLLLVKGDVEILSQAKPTMIQVSISSKEN</sequence>
<dbReference type="InterPro" id="IPR036890">
    <property type="entry name" value="HATPase_C_sf"/>
</dbReference>
<evidence type="ECO:0000256" key="1">
    <source>
        <dbReference type="ARBA" id="ARBA00000085"/>
    </source>
</evidence>
<feature type="transmembrane region" description="Helical" evidence="6">
    <location>
        <begin position="35"/>
        <end position="50"/>
    </location>
</feature>
<dbReference type="InterPro" id="IPR011712">
    <property type="entry name" value="Sig_transdc_His_kin_sub3_dim/P"/>
</dbReference>
<comment type="catalytic activity">
    <reaction evidence="1">
        <text>ATP + protein L-histidine = ADP + protein N-phospho-L-histidine.</text>
        <dbReference type="EC" id="2.7.13.3"/>
    </reaction>
</comment>
<reference evidence="8 9" key="1">
    <citation type="submission" date="2016-01" db="EMBL/GenBank/DDBJ databases">
        <title>Highly variable Streptococcus oralis are common among viridans streptococci isolated from primates.</title>
        <authorList>
            <person name="Denapaite D."/>
            <person name="Rieger M."/>
            <person name="Koendgen S."/>
            <person name="Brueckner R."/>
            <person name="Ochigava I."/>
            <person name="Kappeler P."/>
            <person name="Maetz-Rensing K."/>
            <person name="Leendertz F."/>
            <person name="Hakenbeck R."/>
        </authorList>
    </citation>
    <scope>NUCLEOTIDE SEQUENCE [LARGE SCALE GENOMIC DNA]</scope>
    <source>
        <strain evidence="8 9">DD03</strain>
    </source>
</reference>
<evidence type="ECO:0000313" key="9">
    <source>
        <dbReference type="Proteomes" id="UP000071927"/>
    </source>
</evidence>
<dbReference type="RefSeq" id="WP_196756599.1">
    <property type="nucleotide sequence ID" value="NZ_KQ970579.1"/>
</dbReference>
<evidence type="ECO:0000313" key="8">
    <source>
        <dbReference type="EMBL" id="KXU04376.1"/>
    </source>
</evidence>
<keyword evidence="6" id="KW-1133">Transmembrane helix</keyword>
<feature type="transmembrane region" description="Helical" evidence="6">
    <location>
        <begin position="129"/>
        <end position="147"/>
    </location>
</feature>
<evidence type="ECO:0000256" key="5">
    <source>
        <dbReference type="ARBA" id="ARBA00023012"/>
    </source>
</evidence>
<dbReference type="CDD" id="cd16917">
    <property type="entry name" value="HATPase_UhpB-NarQ-NarX-like"/>
    <property type="match status" value="1"/>
</dbReference>
<evidence type="ECO:0000256" key="3">
    <source>
        <dbReference type="ARBA" id="ARBA00022679"/>
    </source>
</evidence>
<dbReference type="Gene3D" id="3.30.565.10">
    <property type="entry name" value="Histidine kinase-like ATPase, C-terminal domain"/>
    <property type="match status" value="1"/>
</dbReference>
<keyword evidence="3" id="KW-0808">Transferase</keyword>
<feature type="transmembrane region" description="Helical" evidence="6">
    <location>
        <begin position="57"/>
        <end position="75"/>
    </location>
</feature>
<feature type="domain" description="Signal transduction histidine kinase subgroup 3 dimerisation and phosphoacceptor" evidence="7">
    <location>
        <begin position="174"/>
        <end position="238"/>
    </location>
</feature>
<organism evidence="8 9">
    <name type="scientific">Streptococcus gallolyticus</name>
    <dbReference type="NCBI Taxonomy" id="315405"/>
    <lineage>
        <taxon>Bacteria</taxon>
        <taxon>Bacillati</taxon>
        <taxon>Bacillota</taxon>
        <taxon>Bacilli</taxon>
        <taxon>Lactobacillales</taxon>
        <taxon>Streptococcaceae</taxon>
        <taxon>Streptococcus</taxon>
    </lineage>
</organism>
<dbReference type="PANTHER" id="PTHR24421:SF63">
    <property type="entry name" value="SENSOR HISTIDINE KINASE DESK"/>
    <property type="match status" value="1"/>
</dbReference>
<dbReference type="PATRIC" id="fig|315405.12.peg.2228"/>
<keyword evidence="4 8" id="KW-0418">Kinase</keyword>
<keyword evidence="6" id="KW-0472">Membrane</keyword>
<dbReference type="Proteomes" id="UP000071927">
    <property type="component" value="Unassembled WGS sequence"/>
</dbReference>
<feature type="transmembrane region" description="Helical" evidence="6">
    <location>
        <begin position="12"/>
        <end position="29"/>
    </location>
</feature>
<dbReference type="EC" id="2.7.13.3" evidence="2"/>
<protein>
    <recommendedName>
        <fullName evidence="2">histidine kinase</fullName>
        <ecNumber evidence="2">2.7.13.3</ecNumber>
    </recommendedName>
</protein>
<dbReference type="InterPro" id="IPR050482">
    <property type="entry name" value="Sensor_HK_TwoCompSys"/>
</dbReference>
<keyword evidence="5" id="KW-0902">Two-component regulatory system</keyword>
<feature type="transmembrane region" description="Helical" evidence="6">
    <location>
        <begin position="105"/>
        <end position="123"/>
    </location>
</feature>
<dbReference type="SUPFAM" id="SSF55874">
    <property type="entry name" value="ATPase domain of HSP90 chaperone/DNA topoisomerase II/histidine kinase"/>
    <property type="match status" value="1"/>
</dbReference>
<accession>A0A139QPA1</accession>
<proteinExistence type="predicted"/>
<evidence type="ECO:0000259" key="7">
    <source>
        <dbReference type="Pfam" id="PF07730"/>
    </source>
</evidence>
<dbReference type="AlphaFoldDB" id="A0A139QPA1"/>
<gene>
    <name evidence="8" type="ORF">SGADD03_01861</name>
</gene>
<dbReference type="GO" id="GO:0000155">
    <property type="term" value="F:phosphorelay sensor kinase activity"/>
    <property type="evidence" value="ECO:0007669"/>
    <property type="project" value="InterPro"/>
</dbReference>
<dbReference type="Pfam" id="PF07730">
    <property type="entry name" value="HisKA_3"/>
    <property type="match status" value="1"/>
</dbReference>
<name>A0A139QPA1_9STRE</name>
<dbReference type="Gene3D" id="1.20.5.1930">
    <property type="match status" value="1"/>
</dbReference>
<evidence type="ECO:0000256" key="4">
    <source>
        <dbReference type="ARBA" id="ARBA00022777"/>
    </source>
</evidence>
<comment type="caution">
    <text evidence="8">The sequence shown here is derived from an EMBL/GenBank/DDBJ whole genome shotgun (WGS) entry which is preliminary data.</text>
</comment>
<dbReference type="PANTHER" id="PTHR24421">
    <property type="entry name" value="NITRATE/NITRITE SENSOR PROTEIN NARX-RELATED"/>
    <property type="match status" value="1"/>
</dbReference>
<evidence type="ECO:0000256" key="2">
    <source>
        <dbReference type="ARBA" id="ARBA00012438"/>
    </source>
</evidence>